<dbReference type="InterPro" id="IPR003342">
    <property type="entry name" value="ArnT-like_N"/>
</dbReference>
<dbReference type="GO" id="GO:0000030">
    <property type="term" value="F:mannosyltransferase activity"/>
    <property type="evidence" value="ECO:0007669"/>
    <property type="project" value="InterPro"/>
</dbReference>
<keyword evidence="4" id="KW-0808">Transferase</keyword>
<feature type="transmembrane region" description="Helical" evidence="8">
    <location>
        <begin position="161"/>
        <end position="189"/>
    </location>
</feature>
<evidence type="ECO:0000256" key="1">
    <source>
        <dbReference type="ARBA" id="ARBA00004651"/>
    </source>
</evidence>
<feature type="domain" description="ArnT-like N-terminal" evidence="9">
    <location>
        <begin position="71"/>
        <end position="220"/>
    </location>
</feature>
<feature type="transmembrane region" description="Helical" evidence="8">
    <location>
        <begin position="317"/>
        <end position="337"/>
    </location>
</feature>
<comment type="subcellular location">
    <subcellularLocation>
        <location evidence="1">Cell membrane</location>
        <topology evidence="1">Multi-pass membrane protein</topology>
    </subcellularLocation>
</comment>
<comment type="caution">
    <text evidence="10">The sequence shown here is derived from an EMBL/GenBank/DDBJ whole genome shotgun (WGS) entry which is preliminary data.</text>
</comment>
<dbReference type="Pfam" id="PF02366">
    <property type="entry name" value="PMT"/>
    <property type="match status" value="1"/>
</dbReference>
<dbReference type="EMBL" id="LBOZ01000001">
    <property type="protein sequence ID" value="KKP48337.1"/>
    <property type="molecule type" value="Genomic_DNA"/>
</dbReference>
<proteinExistence type="predicted"/>
<dbReference type="GO" id="GO:0005886">
    <property type="term" value="C:plasma membrane"/>
    <property type="evidence" value="ECO:0007669"/>
    <property type="project" value="UniProtKB-SubCell"/>
</dbReference>
<evidence type="ECO:0000313" key="10">
    <source>
        <dbReference type="EMBL" id="KKP48337.1"/>
    </source>
</evidence>
<accession>A0A0G0CY87</accession>
<name>A0A0G0CY87_9BACT</name>
<reference evidence="10 11" key="1">
    <citation type="journal article" date="2015" name="Nature">
        <title>rRNA introns, odd ribosomes, and small enigmatic genomes across a large radiation of phyla.</title>
        <authorList>
            <person name="Brown C.T."/>
            <person name="Hug L.A."/>
            <person name="Thomas B.C."/>
            <person name="Sharon I."/>
            <person name="Castelle C.J."/>
            <person name="Singh A."/>
            <person name="Wilkins M.J."/>
            <person name="Williams K.H."/>
            <person name="Banfield J.F."/>
        </authorList>
    </citation>
    <scope>NUCLEOTIDE SEQUENCE [LARGE SCALE GENOMIC DNA]</scope>
</reference>
<keyword evidence="2" id="KW-1003">Cell membrane</keyword>
<feature type="transmembrane region" description="Helical" evidence="8">
    <location>
        <begin position="268"/>
        <end position="286"/>
    </location>
</feature>
<keyword evidence="3" id="KW-0328">Glycosyltransferase</keyword>
<evidence type="ECO:0000256" key="6">
    <source>
        <dbReference type="ARBA" id="ARBA00022989"/>
    </source>
</evidence>
<feature type="transmembrane region" description="Helical" evidence="8">
    <location>
        <begin position="293"/>
        <end position="311"/>
    </location>
</feature>
<dbReference type="GO" id="GO:0006493">
    <property type="term" value="P:protein O-linked glycosylation"/>
    <property type="evidence" value="ECO:0007669"/>
    <property type="project" value="InterPro"/>
</dbReference>
<evidence type="ECO:0000313" key="11">
    <source>
        <dbReference type="Proteomes" id="UP000033995"/>
    </source>
</evidence>
<protein>
    <recommendedName>
        <fullName evidence="9">ArnT-like N-terminal domain-containing protein</fullName>
    </recommendedName>
</protein>
<feature type="transmembrane region" description="Helical" evidence="8">
    <location>
        <begin position="344"/>
        <end position="365"/>
    </location>
</feature>
<evidence type="ECO:0000256" key="3">
    <source>
        <dbReference type="ARBA" id="ARBA00022676"/>
    </source>
</evidence>
<evidence type="ECO:0000256" key="7">
    <source>
        <dbReference type="ARBA" id="ARBA00023136"/>
    </source>
</evidence>
<feature type="transmembrane region" description="Helical" evidence="8">
    <location>
        <begin position="132"/>
        <end position="149"/>
    </location>
</feature>
<keyword evidence="6 8" id="KW-1133">Transmembrane helix</keyword>
<evidence type="ECO:0000256" key="4">
    <source>
        <dbReference type="ARBA" id="ARBA00022679"/>
    </source>
</evidence>
<dbReference type="Proteomes" id="UP000033995">
    <property type="component" value="Unassembled WGS sequence"/>
</dbReference>
<feature type="transmembrane region" description="Helical" evidence="8">
    <location>
        <begin position="6"/>
        <end position="26"/>
    </location>
</feature>
<gene>
    <name evidence="10" type="ORF">UR38_C0001G0133</name>
</gene>
<sequence>MKSNKTIILTTVFLIFIFNFFLRIYFANQIKGVSGGDAYNNLFIARHIVNGNNPFLEARRLPFYPLLLVPTQFFEVDPILYSRIIAALAGSLLSVVIFLFALSFKLNIFLSIVVAMLTGMSPTLFFVSVRPLSNSTFAFLIVTSVYLFYQNYKKKKFNKNYSLWFMLGLASMTRHEGFVIAFIFFIFLLLKAIKRKQIIKLIYSLIPFGILVLPFFINNYLNFGKLFYSDYLEYPEGLWMPKGWDEFIRNFNMLSEIPKYIWFSGTQFLSYGKILSFILIIGVFAWINDKKKLSIPLIFILLSQVVISFWYQPTIRYWLQIIPFASFLVVYLGFSLSKKYSLKIFVYPLFVLILFFQFKSLYIYMKGTVNQLNQGTRQEYLLRKALLDVSQNFEGKIGLPADYPQALYFLKNKGVYYTTRPPKIDSIEIQEKWIKDNSINYLLIPKEHDFLDIVRIKKFPIVKIFKEDNSEVVMYKVL</sequence>
<feature type="transmembrane region" description="Helical" evidence="8">
    <location>
        <begin position="201"/>
        <end position="221"/>
    </location>
</feature>
<evidence type="ECO:0000256" key="2">
    <source>
        <dbReference type="ARBA" id="ARBA00022475"/>
    </source>
</evidence>
<dbReference type="PANTHER" id="PTHR33908:SF11">
    <property type="entry name" value="MEMBRANE PROTEIN"/>
    <property type="match status" value="1"/>
</dbReference>
<evidence type="ECO:0000256" key="5">
    <source>
        <dbReference type="ARBA" id="ARBA00022692"/>
    </source>
</evidence>
<evidence type="ECO:0000256" key="8">
    <source>
        <dbReference type="SAM" id="Phobius"/>
    </source>
</evidence>
<dbReference type="AlphaFoldDB" id="A0A0G0CY87"/>
<dbReference type="InterPro" id="IPR050297">
    <property type="entry name" value="LipidA_mod_glycosyltrf_83"/>
</dbReference>
<dbReference type="GO" id="GO:0009103">
    <property type="term" value="P:lipopolysaccharide biosynthetic process"/>
    <property type="evidence" value="ECO:0007669"/>
    <property type="project" value="UniProtKB-ARBA"/>
</dbReference>
<organism evidence="10 11">
    <name type="scientific">Candidatus Woesebacteria bacterium GW2011_GWA2_33_28</name>
    <dbReference type="NCBI Taxonomy" id="1618561"/>
    <lineage>
        <taxon>Bacteria</taxon>
        <taxon>Candidatus Woeseibacteriota</taxon>
    </lineage>
</organism>
<dbReference type="PANTHER" id="PTHR33908">
    <property type="entry name" value="MANNOSYLTRANSFERASE YKCB-RELATED"/>
    <property type="match status" value="1"/>
</dbReference>
<evidence type="ECO:0000259" key="9">
    <source>
        <dbReference type="Pfam" id="PF02366"/>
    </source>
</evidence>
<feature type="transmembrane region" description="Helical" evidence="8">
    <location>
        <begin position="108"/>
        <end position="127"/>
    </location>
</feature>
<keyword evidence="5 8" id="KW-0812">Transmembrane</keyword>
<dbReference type="GO" id="GO:0016763">
    <property type="term" value="F:pentosyltransferase activity"/>
    <property type="evidence" value="ECO:0007669"/>
    <property type="project" value="TreeGrafter"/>
</dbReference>
<keyword evidence="7 8" id="KW-0472">Membrane</keyword>
<feature type="transmembrane region" description="Helical" evidence="8">
    <location>
        <begin position="80"/>
        <end position="102"/>
    </location>
</feature>